<feature type="transmembrane region" description="Helical" evidence="5">
    <location>
        <begin position="146"/>
        <end position="173"/>
    </location>
</feature>
<protein>
    <recommendedName>
        <fullName evidence="8">RTA1-domain-containing protein</fullName>
    </recommendedName>
</protein>
<feature type="transmembrane region" description="Helical" evidence="5">
    <location>
        <begin position="69"/>
        <end position="90"/>
    </location>
</feature>
<feature type="transmembrane region" description="Helical" evidence="5">
    <location>
        <begin position="194"/>
        <end position="213"/>
    </location>
</feature>
<evidence type="ECO:0008006" key="8">
    <source>
        <dbReference type="Google" id="ProtNLM"/>
    </source>
</evidence>
<dbReference type="EMBL" id="JANBOI010000294">
    <property type="protein sequence ID" value="KAJ1731750.1"/>
    <property type="molecule type" value="Genomic_DNA"/>
</dbReference>
<proteinExistence type="predicted"/>
<reference evidence="6" key="1">
    <citation type="submission" date="2022-07" db="EMBL/GenBank/DDBJ databases">
        <title>Phylogenomic reconstructions and comparative analyses of Kickxellomycotina fungi.</title>
        <authorList>
            <person name="Reynolds N.K."/>
            <person name="Stajich J.E."/>
            <person name="Barry K."/>
            <person name="Grigoriev I.V."/>
            <person name="Crous P."/>
            <person name="Smith M.E."/>
        </authorList>
    </citation>
    <scope>NUCLEOTIDE SEQUENCE</scope>
    <source>
        <strain evidence="6">BCRC 34381</strain>
    </source>
</reference>
<feature type="transmembrane region" description="Helical" evidence="5">
    <location>
        <begin position="15"/>
        <end position="33"/>
    </location>
</feature>
<feature type="transmembrane region" description="Helical" evidence="5">
    <location>
        <begin position="233"/>
        <end position="257"/>
    </location>
</feature>
<comment type="caution">
    <text evidence="6">The sequence shown here is derived from an EMBL/GenBank/DDBJ whole genome shotgun (WGS) entry which is preliminary data.</text>
</comment>
<evidence type="ECO:0000313" key="7">
    <source>
        <dbReference type="Proteomes" id="UP001143981"/>
    </source>
</evidence>
<dbReference type="InterPro" id="IPR007568">
    <property type="entry name" value="RTA1"/>
</dbReference>
<dbReference type="PANTHER" id="PTHR31465">
    <property type="entry name" value="PROTEIN RTA1-RELATED"/>
    <property type="match status" value="1"/>
</dbReference>
<organism evidence="6 7">
    <name type="scientific">Coemansia biformis</name>
    <dbReference type="NCBI Taxonomy" id="1286918"/>
    <lineage>
        <taxon>Eukaryota</taxon>
        <taxon>Fungi</taxon>
        <taxon>Fungi incertae sedis</taxon>
        <taxon>Zoopagomycota</taxon>
        <taxon>Kickxellomycotina</taxon>
        <taxon>Kickxellomycetes</taxon>
        <taxon>Kickxellales</taxon>
        <taxon>Kickxellaceae</taxon>
        <taxon>Coemansia</taxon>
    </lineage>
</organism>
<comment type="subcellular location">
    <subcellularLocation>
        <location evidence="1">Membrane</location>
        <topology evidence="1">Multi-pass membrane protein</topology>
    </subcellularLocation>
</comment>
<evidence type="ECO:0000313" key="6">
    <source>
        <dbReference type="EMBL" id="KAJ1731750.1"/>
    </source>
</evidence>
<dbReference type="AlphaFoldDB" id="A0A9W7YDF4"/>
<evidence type="ECO:0000256" key="2">
    <source>
        <dbReference type="ARBA" id="ARBA00022692"/>
    </source>
</evidence>
<feature type="transmembrane region" description="Helical" evidence="5">
    <location>
        <begin position="115"/>
        <end position="134"/>
    </location>
</feature>
<accession>A0A9W7YDF4</accession>
<dbReference type="Pfam" id="PF04479">
    <property type="entry name" value="RTA1"/>
    <property type="match status" value="1"/>
</dbReference>
<dbReference type="OrthoDB" id="3358017at2759"/>
<evidence type="ECO:0000256" key="5">
    <source>
        <dbReference type="SAM" id="Phobius"/>
    </source>
</evidence>
<dbReference type="GO" id="GO:0016020">
    <property type="term" value="C:membrane"/>
    <property type="evidence" value="ECO:0007669"/>
    <property type="project" value="UniProtKB-SubCell"/>
</dbReference>
<name>A0A9W7YDF4_9FUNG</name>
<keyword evidence="2 5" id="KW-0812">Transmembrane</keyword>
<gene>
    <name evidence="6" type="ORF">LPJ61_002381</name>
</gene>
<keyword evidence="4 5" id="KW-0472">Membrane</keyword>
<evidence type="ECO:0000256" key="4">
    <source>
        <dbReference type="ARBA" id="ARBA00023136"/>
    </source>
</evidence>
<evidence type="ECO:0000256" key="1">
    <source>
        <dbReference type="ARBA" id="ARBA00004141"/>
    </source>
</evidence>
<sequence>MPTVVDYFTYTPVHGPAEAAAVLFAAICVVVAVQTRKAKASRWTYILAATAAAESIGYILRAVCIEHISLALFINMNLYLLLPPNALALFNYKSLGDVVRQSGVPARRFWLRPRFITWFFFASDILSFLLQSAGASMTAQESTVTAGRWICLVGLAIQLVFLALYLVTVAIVTRNPLYVVGKHPGAMDSAKAKRRLMVIIISTTVLLYVRSIYRLIEFADGYGGKIYRAEWALYVFDTLAILAMFAVYIGLGVVRFFPRGSEVAEMSLEELVAAQ</sequence>
<dbReference type="Proteomes" id="UP001143981">
    <property type="component" value="Unassembled WGS sequence"/>
</dbReference>
<keyword evidence="3 5" id="KW-1133">Transmembrane helix</keyword>
<dbReference type="PANTHER" id="PTHR31465:SF28">
    <property type="entry name" value="DOMAIN PROTEIN, PUTATIVE-RELATED"/>
    <property type="match status" value="1"/>
</dbReference>
<keyword evidence="7" id="KW-1185">Reference proteome</keyword>
<evidence type="ECO:0000256" key="3">
    <source>
        <dbReference type="ARBA" id="ARBA00022989"/>
    </source>
</evidence>